<dbReference type="Proteomes" id="UP000428260">
    <property type="component" value="Chromosome"/>
</dbReference>
<evidence type="ECO:0000313" key="2">
    <source>
        <dbReference type="EMBL" id="QGY42640.1"/>
    </source>
</evidence>
<dbReference type="EMBL" id="CP046401">
    <property type="protein sequence ID" value="QGY42640.1"/>
    <property type="molecule type" value="Genomic_DNA"/>
</dbReference>
<dbReference type="SUPFAM" id="SSF50939">
    <property type="entry name" value="Sialidases"/>
    <property type="match status" value="1"/>
</dbReference>
<dbReference type="KEGG" id="mcos:GM418_02910"/>
<protein>
    <submittedName>
        <fullName evidence="2">Exo-alpha-sialidase</fullName>
    </submittedName>
</protein>
<accession>A0A6I6JNT7</accession>
<dbReference type="Gene3D" id="2.115.10.20">
    <property type="entry name" value="Glycosyl hydrolase domain, family 43"/>
    <property type="match status" value="1"/>
</dbReference>
<keyword evidence="1" id="KW-0732">Signal</keyword>
<organism evidence="2 3">
    <name type="scientific">Maribellus comscasis</name>
    <dbReference type="NCBI Taxonomy" id="2681766"/>
    <lineage>
        <taxon>Bacteria</taxon>
        <taxon>Pseudomonadati</taxon>
        <taxon>Bacteroidota</taxon>
        <taxon>Bacteroidia</taxon>
        <taxon>Marinilabiliales</taxon>
        <taxon>Prolixibacteraceae</taxon>
        <taxon>Maribellus</taxon>
    </lineage>
</organism>
<dbReference type="AlphaFoldDB" id="A0A6I6JNT7"/>
<evidence type="ECO:0000256" key="1">
    <source>
        <dbReference type="SAM" id="SignalP"/>
    </source>
</evidence>
<reference evidence="2 3" key="1">
    <citation type="submission" date="2019-11" db="EMBL/GenBank/DDBJ databases">
        <authorList>
            <person name="Zheng R.K."/>
            <person name="Sun C.M."/>
        </authorList>
    </citation>
    <scope>NUCLEOTIDE SEQUENCE [LARGE SCALE GENOMIC DNA]</scope>
    <source>
        <strain evidence="2 3">WC007</strain>
    </source>
</reference>
<dbReference type="Gene3D" id="2.120.10.10">
    <property type="match status" value="1"/>
</dbReference>
<feature type="signal peptide" evidence="1">
    <location>
        <begin position="1"/>
        <end position="22"/>
    </location>
</feature>
<dbReference type="InterPro" id="IPR036278">
    <property type="entry name" value="Sialidase_sf"/>
</dbReference>
<gene>
    <name evidence="2" type="ORF">GM418_02910</name>
</gene>
<dbReference type="CDD" id="cd15482">
    <property type="entry name" value="Sialidase_non-viral"/>
    <property type="match status" value="1"/>
</dbReference>
<proteinExistence type="predicted"/>
<name>A0A6I6JNT7_9BACT</name>
<dbReference type="InterPro" id="IPR023296">
    <property type="entry name" value="Glyco_hydro_beta-prop_sf"/>
</dbReference>
<sequence>MRILSTLLFLFLFAGISPNSIAQKLPGVAVNYSNPESEIYLGSPSIAILSDGTYVVSNDYFGKIEGKSRNGSVFQSKNKGKSWEKIADIKGMFWSNLFVLNNELYLLGTDGQYGNFVIRKSTDGGHTWTTPKDKNSGLLRDDFEYHTAAMPVVIKDGRIYRATEVRNPPEGWGVNFESLILSAPVNSDLLKAENWTASNHIHYNPDWPAGDAWLEGNAVKTADNKIVNILRVNEKTNGDYAAIITISEDGEKAEFNPEEGFIHFPGGCKKFTIRYDEKSKRYWTLTNFKKDIGYNPERTRNCLSLASSPDLKTWTVHEHVIYNPDYIAHGFQYADWLVDGDDMVAVIRTALDDGKVAAHNCHDSNYILFKRIKNFRDFDKSEIAKYHN</sequence>
<evidence type="ECO:0000313" key="3">
    <source>
        <dbReference type="Proteomes" id="UP000428260"/>
    </source>
</evidence>
<feature type="chain" id="PRO_5026342228" evidence="1">
    <location>
        <begin position="23"/>
        <end position="388"/>
    </location>
</feature>
<dbReference type="RefSeq" id="WP_158862976.1">
    <property type="nucleotide sequence ID" value="NZ_CP046401.1"/>
</dbReference>
<keyword evidence="3" id="KW-1185">Reference proteome</keyword>